<dbReference type="SUPFAM" id="SSF56801">
    <property type="entry name" value="Acetyl-CoA synthetase-like"/>
    <property type="match status" value="1"/>
</dbReference>
<feature type="domain" description="AMP-dependent synthetase/ligase" evidence="3">
    <location>
        <begin position="30"/>
        <end position="416"/>
    </location>
</feature>
<dbReference type="Gene3D" id="3.30.300.30">
    <property type="match status" value="1"/>
</dbReference>
<dbReference type="PROSITE" id="PS00455">
    <property type="entry name" value="AMP_BINDING"/>
    <property type="match status" value="1"/>
</dbReference>
<dbReference type="AlphaFoldDB" id="A0A3B1D9L9"/>
<evidence type="ECO:0000256" key="1">
    <source>
        <dbReference type="ARBA" id="ARBA00006432"/>
    </source>
</evidence>
<dbReference type="Gene3D" id="3.40.50.980">
    <property type="match status" value="2"/>
</dbReference>
<dbReference type="GO" id="GO:0004467">
    <property type="term" value="F:long-chain fatty acid-CoA ligase activity"/>
    <property type="evidence" value="ECO:0007669"/>
    <property type="project" value="UniProtKB-EC"/>
</dbReference>
<dbReference type="PANTHER" id="PTHR43767">
    <property type="entry name" value="LONG-CHAIN-FATTY-ACID--COA LIGASE"/>
    <property type="match status" value="1"/>
</dbReference>
<dbReference type="InterPro" id="IPR050237">
    <property type="entry name" value="ATP-dep_AMP-bd_enzyme"/>
</dbReference>
<name>A0A3B1D9L9_9ZZZZ</name>
<reference evidence="5" key="1">
    <citation type="submission" date="2018-06" db="EMBL/GenBank/DDBJ databases">
        <authorList>
            <person name="Zhirakovskaya E."/>
        </authorList>
    </citation>
    <scope>NUCLEOTIDE SEQUENCE</scope>
</reference>
<dbReference type="InterPro" id="IPR025110">
    <property type="entry name" value="AMP-bd_C"/>
</dbReference>
<dbReference type="EMBL" id="UOGF01000094">
    <property type="protein sequence ID" value="VAX32658.1"/>
    <property type="molecule type" value="Genomic_DNA"/>
</dbReference>
<dbReference type="InterPro" id="IPR000873">
    <property type="entry name" value="AMP-dep_synth/lig_dom"/>
</dbReference>
<proteinExistence type="inferred from homology"/>
<sequence length="559" mass="62159">MDRPWLACYEPNVPESIPYPNVPLYQLLNDAVSRFPQKDALSFFGKRTTYKALDLQINRFANALKGLGVKKGDRVAVMLPNVPQCVIAYYGALKLGALVVMTNPLYVDREIQVQMADSGAETIIALDFFYPRIASVLKKTPLKNIILTSIREALPPLLSLLYPIKAKKEGQWIKVPNKPPVYNMTQLIKAATDDAPHAAVASSDLALLQYTGGTTGTPKGVMLSHSNLVANTLQCRYWMTSLVEGEEIFLAVVPFFHVYGMSTCMNLSIYLGSTLVLQPRFVTKDVLKAIKKTKATLFMGIQAMYVAINNFPNVQDYDLSSIKTCISGAGPLHVEVQRKFEAITRGKLVEGYGLSEASPVTHCSPITGKRKPGSIGLAFPDTLAKIVDEETGKKSLGIGEIGELIVKGPQVMQGYWNKKNETADTLRDGWLYTGDMAKMDEEGYFFIVDRKKDMIKTKGENVYPRDVEEVLFEHPKVLDAVVVGLPDHFAGEIIKAYIVLKEGESTTEDEMIAFCTERLAKFKVPKQVEFRKELPKTIIGKILRRVLLDEEMKKTKGTS</sequence>
<dbReference type="Pfam" id="PF00501">
    <property type="entry name" value="AMP-binding"/>
    <property type="match status" value="1"/>
</dbReference>
<comment type="similarity">
    <text evidence="1">Belongs to the ATP-dependent AMP-binding enzyme family.</text>
</comment>
<keyword evidence="2 5" id="KW-0436">Ligase</keyword>
<dbReference type="Pfam" id="PF13193">
    <property type="entry name" value="AMP-binding_C"/>
    <property type="match status" value="1"/>
</dbReference>
<dbReference type="InterPro" id="IPR045851">
    <property type="entry name" value="AMP-bd_C_sf"/>
</dbReference>
<dbReference type="FunFam" id="3.30.300.30:FF:000008">
    <property type="entry name" value="2,3-dihydroxybenzoate-AMP ligase"/>
    <property type="match status" value="1"/>
</dbReference>
<dbReference type="PANTHER" id="PTHR43767:SF9">
    <property type="entry name" value="LONG-CHAIN-FATTY-ACID--COA LIGASE"/>
    <property type="match status" value="1"/>
</dbReference>
<evidence type="ECO:0000259" key="3">
    <source>
        <dbReference type="Pfam" id="PF00501"/>
    </source>
</evidence>
<organism evidence="5">
    <name type="scientific">hydrothermal vent metagenome</name>
    <dbReference type="NCBI Taxonomy" id="652676"/>
    <lineage>
        <taxon>unclassified sequences</taxon>
        <taxon>metagenomes</taxon>
        <taxon>ecological metagenomes</taxon>
    </lineage>
</organism>
<gene>
    <name evidence="5" type="ORF">MNBD_NITROSPIRAE01-1130</name>
</gene>
<evidence type="ECO:0000256" key="2">
    <source>
        <dbReference type="ARBA" id="ARBA00022598"/>
    </source>
</evidence>
<dbReference type="FunFam" id="3.40.50.12780:FF:000003">
    <property type="entry name" value="Long-chain-fatty-acid--CoA ligase FadD"/>
    <property type="match status" value="1"/>
</dbReference>
<feature type="domain" description="AMP-binding enzyme C-terminal" evidence="4">
    <location>
        <begin position="467"/>
        <end position="541"/>
    </location>
</feature>
<dbReference type="CDD" id="cd05936">
    <property type="entry name" value="FC-FACS_FadD_like"/>
    <property type="match status" value="1"/>
</dbReference>
<dbReference type="EC" id="6.2.1.3" evidence="5"/>
<accession>A0A3B1D9L9</accession>
<evidence type="ECO:0000313" key="5">
    <source>
        <dbReference type="EMBL" id="VAX32658.1"/>
    </source>
</evidence>
<evidence type="ECO:0000259" key="4">
    <source>
        <dbReference type="Pfam" id="PF13193"/>
    </source>
</evidence>
<dbReference type="InterPro" id="IPR020845">
    <property type="entry name" value="AMP-binding_CS"/>
</dbReference>
<protein>
    <submittedName>
        <fullName evidence="5">Long-chain-fatty-acid--CoA ligase</fullName>
        <ecNumber evidence="5">6.2.1.3</ecNumber>
    </submittedName>
</protein>
<dbReference type="Gene3D" id="2.30.38.10">
    <property type="entry name" value="Luciferase, Domain 3"/>
    <property type="match status" value="1"/>
</dbReference>